<dbReference type="InterPro" id="IPR008942">
    <property type="entry name" value="ENTH_VHS"/>
</dbReference>
<dbReference type="Proteomes" id="UP000245956">
    <property type="component" value="Unassembled WGS sequence"/>
</dbReference>
<sequence length="1003" mass="108089">MMLLTTCVLERQPGEGVPRSLGRGCDCEDGGMARGGRRRRQLLVVDALEKRVASSGRRGHRDPPRACEAAAAHAARSDVACDGEALRGRACFWLTMVVESGLRVFDGLRRRDWGAGPILRQPTHCAWLRYVAAKHSVAAETQAAGSHQLCHKPLNTGPSTACALQRPELQRGPHESPQQPAMWAGAGAGLGAVACPAGSTSDLQPSLKLRRQRCSDPETLPVAASLHAASHTTTSLLWPTAPEGTATTTLGARSFFHQAVKMNTVKSFWLGWGSLCVAGAGAYYFAKKEINADRKAKLEEARRKKYDIRSLEYSGGQTSTATAATANGTPARTDSAGSPSQEASNDPAPTRHAPATESERVAEKSKYESDTPYRSRKGPRRSSAAYDGQLAARSFAAPPDRAPRSSPRPTPANSCQDLRCAAVTLCLAAVQAPRPPTFPTCSFPSPQHLARPRITHHAKRSLGSAPSAATMIVSTPDLAVAKAALTAALLRDDPTPVPRGAIEDGIDLIDRTLDKCSHENVQECKNWIAANIVHSHGRTTTFGKFMVALSESMEDDFDRPSVRRRRLHVLYIISDVLHHVVVRLGNAGFGALWGAQLPDMVMAASFFDKSPKHIAKVRDLLDIWEEKHYIPTALLERLRETVSLASDKHSGYPIFPKDEETAHTKSAPRKEPYIHGDPSLPWHEQPAGCWLPHLKRGSATPIRPDQIRPLTIYPGPNDEELDRLVDETIREVEDIYRPKPLAEIAGCDINALGQIIKPDRPAEKQTNYYGWSAEFCAWMKERFEPRKGSPGARASRSRSRDADVASRPLPEAAAGAAAEAATEARTSTARVDPVSDAARTVAVGAAATAAAPVRDEADLTDVARTVDLVRGPARRSQRLDPPNAAAASQAFYQMPPQGPASQHVAPPPPLGPPVPPPPPMGYQGTWPPQPPPGWNPNQPGMQPFPPAGGPWGPGAHPPHGPAPPQFNGYQQNNWGRGGGRGGDPDIAADAVYSMDTDIEKLIR</sequence>
<name>A0A2U3E658_PURLI</name>
<feature type="domain" description="CID" evidence="2">
    <location>
        <begin position="497"/>
        <end position="646"/>
    </location>
</feature>
<dbReference type="PANTHER" id="PTHR41800">
    <property type="entry name" value="EXPRESSED PROTEIN"/>
    <property type="match status" value="1"/>
</dbReference>
<feature type="region of interest" description="Disordered" evidence="1">
    <location>
        <begin position="315"/>
        <end position="414"/>
    </location>
</feature>
<evidence type="ECO:0000313" key="3">
    <source>
        <dbReference type="EMBL" id="PWI69959.1"/>
    </source>
</evidence>
<evidence type="ECO:0000256" key="1">
    <source>
        <dbReference type="SAM" id="MobiDB-lite"/>
    </source>
</evidence>
<feature type="compositionally biased region" description="Low complexity" evidence="1">
    <location>
        <begin position="391"/>
        <end position="414"/>
    </location>
</feature>
<dbReference type="Pfam" id="PF04818">
    <property type="entry name" value="CID"/>
    <property type="match status" value="1"/>
</dbReference>
<proteinExistence type="predicted"/>
<dbReference type="AlphaFoldDB" id="A0A2U3E658"/>
<feature type="compositionally biased region" description="Pro residues" evidence="1">
    <location>
        <begin position="905"/>
        <end position="920"/>
    </location>
</feature>
<feature type="compositionally biased region" description="Basic and acidic residues" evidence="1">
    <location>
        <begin position="357"/>
        <end position="373"/>
    </location>
</feature>
<protein>
    <recommendedName>
        <fullName evidence="2">CID domain-containing protein</fullName>
    </recommendedName>
</protein>
<evidence type="ECO:0000259" key="2">
    <source>
        <dbReference type="PROSITE" id="PS51391"/>
    </source>
</evidence>
<feature type="region of interest" description="Disordered" evidence="1">
    <location>
        <begin position="894"/>
        <end position="1003"/>
    </location>
</feature>
<reference evidence="3 4" key="1">
    <citation type="journal article" date="2016" name="Front. Microbiol.">
        <title>Genome and transcriptome sequences reveal the specific parasitism of the nematophagous Purpureocillium lilacinum 36-1.</title>
        <authorList>
            <person name="Xie J."/>
            <person name="Li S."/>
            <person name="Mo C."/>
            <person name="Xiao X."/>
            <person name="Peng D."/>
            <person name="Wang G."/>
            <person name="Xiao Y."/>
        </authorList>
    </citation>
    <scope>NUCLEOTIDE SEQUENCE [LARGE SCALE GENOMIC DNA]</scope>
    <source>
        <strain evidence="3 4">36-1</strain>
    </source>
</reference>
<dbReference type="PANTHER" id="PTHR41800:SF1">
    <property type="entry name" value="EXPRESSED PROTEIN"/>
    <property type="match status" value="1"/>
</dbReference>
<organism evidence="3 4">
    <name type="scientific">Purpureocillium lilacinum</name>
    <name type="common">Paecilomyces lilacinus</name>
    <dbReference type="NCBI Taxonomy" id="33203"/>
    <lineage>
        <taxon>Eukaryota</taxon>
        <taxon>Fungi</taxon>
        <taxon>Dikarya</taxon>
        <taxon>Ascomycota</taxon>
        <taxon>Pezizomycotina</taxon>
        <taxon>Sordariomycetes</taxon>
        <taxon>Hypocreomycetidae</taxon>
        <taxon>Hypocreales</taxon>
        <taxon>Ophiocordycipitaceae</taxon>
        <taxon>Purpureocillium</taxon>
    </lineage>
</organism>
<dbReference type="InterPro" id="IPR031833">
    <property type="entry name" value="DUF4748"/>
</dbReference>
<dbReference type="Gene3D" id="1.25.40.90">
    <property type="match status" value="1"/>
</dbReference>
<dbReference type="InterPro" id="IPR006569">
    <property type="entry name" value="CID_dom"/>
</dbReference>
<dbReference type="Pfam" id="PF15932">
    <property type="entry name" value="DUF4748"/>
    <property type="match status" value="1"/>
</dbReference>
<dbReference type="EMBL" id="LCWV01000010">
    <property type="protein sequence ID" value="PWI69959.1"/>
    <property type="molecule type" value="Genomic_DNA"/>
</dbReference>
<evidence type="ECO:0000313" key="4">
    <source>
        <dbReference type="Proteomes" id="UP000245956"/>
    </source>
</evidence>
<comment type="caution">
    <text evidence="3">The sequence shown here is derived from an EMBL/GenBank/DDBJ whole genome shotgun (WGS) entry which is preliminary data.</text>
</comment>
<feature type="compositionally biased region" description="Polar residues" evidence="1">
    <location>
        <begin position="335"/>
        <end position="344"/>
    </location>
</feature>
<accession>A0A2U3E658</accession>
<feature type="compositionally biased region" description="Low complexity" evidence="1">
    <location>
        <begin position="318"/>
        <end position="333"/>
    </location>
</feature>
<dbReference type="PROSITE" id="PS51391">
    <property type="entry name" value="CID"/>
    <property type="match status" value="1"/>
</dbReference>
<feature type="region of interest" description="Disordered" evidence="1">
    <location>
        <begin position="785"/>
        <end position="812"/>
    </location>
</feature>
<gene>
    <name evidence="3" type="ORF">PCL_00103</name>
</gene>
<feature type="compositionally biased region" description="Pro residues" evidence="1">
    <location>
        <begin position="955"/>
        <end position="964"/>
    </location>
</feature>